<feature type="compositionally biased region" description="Basic and acidic residues" evidence="1">
    <location>
        <begin position="132"/>
        <end position="141"/>
    </location>
</feature>
<proteinExistence type="predicted"/>
<feature type="region of interest" description="Disordered" evidence="1">
    <location>
        <begin position="176"/>
        <end position="240"/>
    </location>
</feature>
<organism evidence="2 3">
    <name type="scientific">Pleurodeles waltl</name>
    <name type="common">Iberian ribbed newt</name>
    <dbReference type="NCBI Taxonomy" id="8319"/>
    <lineage>
        <taxon>Eukaryota</taxon>
        <taxon>Metazoa</taxon>
        <taxon>Chordata</taxon>
        <taxon>Craniata</taxon>
        <taxon>Vertebrata</taxon>
        <taxon>Euteleostomi</taxon>
        <taxon>Amphibia</taxon>
        <taxon>Batrachia</taxon>
        <taxon>Caudata</taxon>
        <taxon>Salamandroidea</taxon>
        <taxon>Salamandridae</taxon>
        <taxon>Pleurodelinae</taxon>
        <taxon>Pleurodeles</taxon>
    </lineage>
</organism>
<comment type="caution">
    <text evidence="2">The sequence shown here is derived from an EMBL/GenBank/DDBJ whole genome shotgun (WGS) entry which is preliminary data.</text>
</comment>
<dbReference type="EMBL" id="JANPWB010000016">
    <property type="protein sequence ID" value="KAJ1081857.1"/>
    <property type="molecule type" value="Genomic_DNA"/>
</dbReference>
<feature type="region of interest" description="Disordered" evidence="1">
    <location>
        <begin position="76"/>
        <end position="107"/>
    </location>
</feature>
<keyword evidence="3" id="KW-1185">Reference proteome</keyword>
<name>A0AAV7KUE4_PLEWA</name>
<evidence type="ECO:0000256" key="1">
    <source>
        <dbReference type="SAM" id="MobiDB-lite"/>
    </source>
</evidence>
<sequence>MHLKVTWDRVMKLLQCDTQCPCIVPAPERGLGPTAIHRPVPGAVLRTGQAVPHLQPQPRGTSVGLLALRDPIRKSWRKSDAGESPRVIRTRGRRESGGGARPARPRGVVSRAAAWGLRGSPSVWSWAGRSRPRVEGRRLRGAEPCPDGAGGPEELHRTLLAVGCWLLTGWRPDPEERRAAGPGVRPRSWTGPLDAGPDRGQTGSAGRNSARPCVAAPAPRATYEGGSRVLPSSGPKTGGR</sequence>
<reference evidence="2" key="1">
    <citation type="journal article" date="2022" name="bioRxiv">
        <title>Sequencing and chromosome-scale assembly of the giantPleurodeles waltlgenome.</title>
        <authorList>
            <person name="Brown T."/>
            <person name="Elewa A."/>
            <person name="Iarovenko S."/>
            <person name="Subramanian E."/>
            <person name="Araus A.J."/>
            <person name="Petzold A."/>
            <person name="Susuki M."/>
            <person name="Suzuki K.-i.T."/>
            <person name="Hayashi T."/>
            <person name="Toyoda A."/>
            <person name="Oliveira C."/>
            <person name="Osipova E."/>
            <person name="Leigh N.D."/>
            <person name="Simon A."/>
            <person name="Yun M.H."/>
        </authorList>
    </citation>
    <scope>NUCLEOTIDE SEQUENCE</scope>
    <source>
        <strain evidence="2">20211129_DDA</strain>
        <tissue evidence="2">Liver</tissue>
    </source>
</reference>
<feature type="region of interest" description="Disordered" evidence="1">
    <location>
        <begin position="131"/>
        <end position="152"/>
    </location>
</feature>
<accession>A0AAV7KUE4</accession>
<feature type="compositionally biased region" description="Low complexity" evidence="1">
    <location>
        <begin position="210"/>
        <end position="221"/>
    </location>
</feature>
<protein>
    <submittedName>
        <fullName evidence="2">Uncharacterized protein</fullName>
    </submittedName>
</protein>
<evidence type="ECO:0000313" key="3">
    <source>
        <dbReference type="Proteomes" id="UP001066276"/>
    </source>
</evidence>
<gene>
    <name evidence="2" type="ORF">NDU88_002030</name>
</gene>
<evidence type="ECO:0000313" key="2">
    <source>
        <dbReference type="EMBL" id="KAJ1081857.1"/>
    </source>
</evidence>
<dbReference type="Proteomes" id="UP001066276">
    <property type="component" value="Chromosome 12"/>
</dbReference>
<dbReference type="AlphaFoldDB" id="A0AAV7KUE4"/>